<feature type="non-terminal residue" evidence="1">
    <location>
        <position position="43"/>
    </location>
</feature>
<dbReference type="Proteomes" id="UP000789920">
    <property type="component" value="Unassembled WGS sequence"/>
</dbReference>
<evidence type="ECO:0000313" key="1">
    <source>
        <dbReference type="EMBL" id="CAG8846331.1"/>
    </source>
</evidence>
<accession>A0ACA9SS41</accession>
<feature type="non-terminal residue" evidence="1">
    <location>
        <position position="1"/>
    </location>
</feature>
<sequence>WQNLKDQCVWVSSRYSYDVHHPTHLCGTTSTVLKILENDSTQT</sequence>
<proteinExistence type="predicted"/>
<name>A0ACA9SS41_9GLOM</name>
<reference evidence="1" key="1">
    <citation type="submission" date="2021-06" db="EMBL/GenBank/DDBJ databases">
        <authorList>
            <person name="Kallberg Y."/>
            <person name="Tangrot J."/>
            <person name="Rosling A."/>
        </authorList>
    </citation>
    <scope>NUCLEOTIDE SEQUENCE</scope>
    <source>
        <strain evidence="1">MA461A</strain>
    </source>
</reference>
<keyword evidence="2" id="KW-1185">Reference proteome</keyword>
<evidence type="ECO:0000313" key="2">
    <source>
        <dbReference type="Proteomes" id="UP000789920"/>
    </source>
</evidence>
<protein>
    <submittedName>
        <fullName evidence="1">30058_t:CDS:1</fullName>
    </submittedName>
</protein>
<organism evidence="1 2">
    <name type="scientific">Racocetra persica</name>
    <dbReference type="NCBI Taxonomy" id="160502"/>
    <lineage>
        <taxon>Eukaryota</taxon>
        <taxon>Fungi</taxon>
        <taxon>Fungi incertae sedis</taxon>
        <taxon>Mucoromycota</taxon>
        <taxon>Glomeromycotina</taxon>
        <taxon>Glomeromycetes</taxon>
        <taxon>Diversisporales</taxon>
        <taxon>Gigasporaceae</taxon>
        <taxon>Racocetra</taxon>
    </lineage>
</organism>
<gene>
    <name evidence="1" type="ORF">RPERSI_LOCUS34086</name>
</gene>
<dbReference type="EMBL" id="CAJVQC010150694">
    <property type="protein sequence ID" value="CAG8846331.1"/>
    <property type="molecule type" value="Genomic_DNA"/>
</dbReference>
<comment type="caution">
    <text evidence="1">The sequence shown here is derived from an EMBL/GenBank/DDBJ whole genome shotgun (WGS) entry which is preliminary data.</text>
</comment>